<evidence type="ECO:0000313" key="2">
    <source>
        <dbReference type="EMBL" id="MDF3288182.1"/>
    </source>
</evidence>
<keyword evidence="1" id="KW-0812">Transmembrane</keyword>
<dbReference type="RefSeq" id="WP_276092066.1">
    <property type="nucleotide sequence ID" value="NZ_JARJBC010000001.1"/>
</dbReference>
<evidence type="ECO:0000313" key="3">
    <source>
        <dbReference type="Proteomes" id="UP001216579"/>
    </source>
</evidence>
<reference evidence="2 3" key="1">
    <citation type="submission" date="2023-03" db="EMBL/GenBank/DDBJ databases">
        <title>Draft genome sequence of Streptomyces sp. RB6PN23 isolated from peat swamp forest in Thailand.</title>
        <authorList>
            <person name="Klaysubun C."/>
            <person name="Duangmal K."/>
        </authorList>
    </citation>
    <scope>NUCLEOTIDE SEQUENCE [LARGE SCALE GENOMIC DNA]</scope>
    <source>
        <strain evidence="2 3">RB6PN23</strain>
    </source>
</reference>
<name>A0ABT5ZEG1_9ACTN</name>
<comment type="caution">
    <text evidence="2">The sequence shown here is derived from an EMBL/GenBank/DDBJ whole genome shotgun (WGS) entry which is preliminary data.</text>
</comment>
<evidence type="ECO:0000256" key="1">
    <source>
        <dbReference type="SAM" id="Phobius"/>
    </source>
</evidence>
<proteinExistence type="predicted"/>
<keyword evidence="1" id="KW-0472">Membrane</keyword>
<protein>
    <recommendedName>
        <fullName evidence="4">Cation transporter</fullName>
    </recommendedName>
</protein>
<feature type="transmembrane region" description="Helical" evidence="1">
    <location>
        <begin position="31"/>
        <end position="50"/>
    </location>
</feature>
<organism evidence="2 3">
    <name type="scientific">Streptomyces silvisoli</name>
    <dbReference type="NCBI Taxonomy" id="3034235"/>
    <lineage>
        <taxon>Bacteria</taxon>
        <taxon>Bacillati</taxon>
        <taxon>Actinomycetota</taxon>
        <taxon>Actinomycetes</taxon>
        <taxon>Kitasatosporales</taxon>
        <taxon>Streptomycetaceae</taxon>
        <taxon>Streptomyces</taxon>
    </lineage>
</organism>
<feature type="transmembrane region" description="Helical" evidence="1">
    <location>
        <begin position="7"/>
        <end position="25"/>
    </location>
</feature>
<gene>
    <name evidence="2" type="ORF">P3G67_02830</name>
</gene>
<keyword evidence="3" id="KW-1185">Reference proteome</keyword>
<keyword evidence="1" id="KW-1133">Transmembrane helix</keyword>
<sequence>MRRADAVVHIAAWWAFLFVLNLMFISTVSTLELAVGAGAGALAAVAAWAVRRASGTGGKRGGPWVRALLAWPGAVLADTGRLAGATTAALRGREVKSCLREVKLRKGTSSAWASALLSATPGAYVVDVSPGVAGFGDTLTVHVLGDTTTALERVLTGGERS</sequence>
<dbReference type="EMBL" id="JARJBC010000001">
    <property type="protein sequence ID" value="MDF3288182.1"/>
    <property type="molecule type" value="Genomic_DNA"/>
</dbReference>
<evidence type="ECO:0008006" key="4">
    <source>
        <dbReference type="Google" id="ProtNLM"/>
    </source>
</evidence>
<dbReference type="Proteomes" id="UP001216579">
    <property type="component" value="Unassembled WGS sequence"/>
</dbReference>
<accession>A0ABT5ZEG1</accession>